<keyword evidence="4 9" id="KW-0812">Transmembrane</keyword>
<dbReference type="InterPro" id="IPR001901">
    <property type="entry name" value="Translocase_SecE/Sec61-g"/>
</dbReference>
<sequence>MSLEIEKKKNTPEVVDTQKAKGLNTFLWLLALVVVAVAALGNIYLVEKFSTPIRVVGVVILLLIALGIAALTNQGTKARGFLKDSRTEMRKIVWPTRPEAMQTTLIVMGVTVVVSLILWGLDSIIVSLITFLTDLRF</sequence>
<protein>
    <recommendedName>
        <fullName evidence="9">Protein translocase subunit SecE</fullName>
    </recommendedName>
</protein>
<dbReference type="AlphaFoldDB" id="A0A2M8RTF2"/>
<dbReference type="GO" id="GO:0008320">
    <property type="term" value="F:protein transmembrane transporter activity"/>
    <property type="evidence" value="ECO:0007669"/>
    <property type="project" value="UniProtKB-UniRule"/>
</dbReference>
<dbReference type="GO" id="GO:0065002">
    <property type="term" value="P:intracellular protein transmembrane transport"/>
    <property type="evidence" value="ECO:0007669"/>
    <property type="project" value="UniProtKB-UniRule"/>
</dbReference>
<dbReference type="GO" id="GO:0006605">
    <property type="term" value="P:protein targeting"/>
    <property type="evidence" value="ECO:0007669"/>
    <property type="project" value="UniProtKB-UniRule"/>
</dbReference>
<comment type="caution">
    <text evidence="9">Lacks conserved residue(s) required for the propagation of feature annotation.</text>
</comment>
<dbReference type="GO" id="GO:0043952">
    <property type="term" value="P:protein transport by the Sec complex"/>
    <property type="evidence" value="ECO:0007669"/>
    <property type="project" value="UniProtKB-UniRule"/>
</dbReference>
<dbReference type="GO" id="GO:0009306">
    <property type="term" value="P:protein secretion"/>
    <property type="evidence" value="ECO:0007669"/>
    <property type="project" value="UniProtKB-UniRule"/>
</dbReference>
<dbReference type="Proteomes" id="UP000230282">
    <property type="component" value="Unassembled WGS sequence"/>
</dbReference>
<dbReference type="Gene3D" id="1.20.5.1030">
    <property type="entry name" value="Preprotein translocase secy subunit"/>
    <property type="match status" value="1"/>
</dbReference>
<evidence type="ECO:0000313" key="10">
    <source>
        <dbReference type="EMBL" id="PJG82168.1"/>
    </source>
</evidence>
<evidence type="ECO:0000256" key="9">
    <source>
        <dbReference type="HAMAP-Rule" id="MF_00422"/>
    </source>
</evidence>
<dbReference type="InterPro" id="IPR038379">
    <property type="entry name" value="SecE_sf"/>
</dbReference>
<feature type="transmembrane region" description="Helical" evidence="9">
    <location>
        <begin position="26"/>
        <end position="46"/>
    </location>
</feature>
<reference evidence="10 11" key="1">
    <citation type="submission" date="2017-11" db="EMBL/GenBank/DDBJ databases">
        <title>Reclassification of Bisgaard taxon 5 as Caviibacterium pharyngocola gen. nov., sp. nov.</title>
        <authorList>
            <person name="Christensen H."/>
        </authorList>
    </citation>
    <scope>NUCLEOTIDE SEQUENCE [LARGE SCALE GENOMIC DNA]</scope>
    <source>
        <strain evidence="10 11">7_3</strain>
    </source>
</reference>
<dbReference type="PANTHER" id="PTHR33910">
    <property type="entry name" value="PROTEIN TRANSLOCASE SUBUNIT SECE"/>
    <property type="match status" value="1"/>
</dbReference>
<comment type="similarity">
    <text evidence="9">Belongs to the SecE/SEC61-gamma family.</text>
</comment>
<evidence type="ECO:0000256" key="6">
    <source>
        <dbReference type="ARBA" id="ARBA00022989"/>
    </source>
</evidence>
<comment type="function">
    <text evidence="9">Essential subunit of the Sec protein translocation channel SecYEG. Clamps together the 2 halves of SecY. May contact the channel plug during translocation.</text>
</comment>
<dbReference type="PRINTS" id="PR01650">
    <property type="entry name" value="SECETRNLCASE"/>
</dbReference>
<evidence type="ECO:0000256" key="3">
    <source>
        <dbReference type="ARBA" id="ARBA00022475"/>
    </source>
</evidence>
<keyword evidence="7 9" id="KW-0811">Translocation</keyword>
<evidence type="ECO:0000256" key="1">
    <source>
        <dbReference type="ARBA" id="ARBA00004370"/>
    </source>
</evidence>
<evidence type="ECO:0000313" key="11">
    <source>
        <dbReference type="Proteomes" id="UP000230282"/>
    </source>
</evidence>
<comment type="subunit">
    <text evidence="9">Component of the Sec protein translocase complex. Heterotrimer consisting of SecY, SecE and SecG subunits. The heterotrimers can form oligomers, although 1 heterotrimer is thought to be able to translocate proteins. Interacts with the ribosome. Interacts with SecDF, and other proteins may be involved. Interacts with SecA.</text>
</comment>
<keyword evidence="6 9" id="KW-1133">Transmembrane helix</keyword>
<dbReference type="NCBIfam" id="TIGR00964">
    <property type="entry name" value="secE_bact"/>
    <property type="match status" value="1"/>
</dbReference>
<name>A0A2M8RTF2_9PAST</name>
<comment type="subcellular location">
    <subcellularLocation>
        <location evidence="1">Membrane</location>
    </subcellularLocation>
</comment>
<organism evidence="10 11">
    <name type="scientific">Caviibacterium pharyngocola</name>
    <dbReference type="NCBI Taxonomy" id="28159"/>
    <lineage>
        <taxon>Bacteria</taxon>
        <taxon>Pseudomonadati</taxon>
        <taxon>Pseudomonadota</taxon>
        <taxon>Gammaproteobacteria</taxon>
        <taxon>Pasteurellales</taxon>
        <taxon>Pasteurellaceae</taxon>
        <taxon>Caviibacterium</taxon>
    </lineage>
</organism>
<evidence type="ECO:0000256" key="5">
    <source>
        <dbReference type="ARBA" id="ARBA00022927"/>
    </source>
</evidence>
<dbReference type="EMBL" id="PHGZ01000027">
    <property type="protein sequence ID" value="PJG82168.1"/>
    <property type="molecule type" value="Genomic_DNA"/>
</dbReference>
<dbReference type="NCBIfam" id="NF004376">
    <property type="entry name" value="PRK05740.2-1"/>
    <property type="match status" value="1"/>
</dbReference>
<gene>
    <name evidence="9" type="primary">secE</name>
    <name evidence="10" type="ORF">CVP04_10530</name>
</gene>
<keyword evidence="2 9" id="KW-0813">Transport</keyword>
<feature type="transmembrane region" description="Helical" evidence="9">
    <location>
        <begin position="105"/>
        <end position="132"/>
    </location>
</feature>
<evidence type="ECO:0000256" key="7">
    <source>
        <dbReference type="ARBA" id="ARBA00023010"/>
    </source>
</evidence>
<keyword evidence="5 9" id="KW-0653">Protein transport</keyword>
<comment type="caution">
    <text evidence="10">The sequence shown here is derived from an EMBL/GenBank/DDBJ whole genome shotgun (WGS) entry which is preliminary data.</text>
</comment>
<feature type="transmembrane region" description="Helical" evidence="9">
    <location>
        <begin position="52"/>
        <end position="71"/>
    </location>
</feature>
<dbReference type="RefSeq" id="WP_100297471.1">
    <property type="nucleotide sequence ID" value="NZ_PHGZ01000027.1"/>
</dbReference>
<dbReference type="Pfam" id="PF00584">
    <property type="entry name" value="SecE"/>
    <property type="match status" value="1"/>
</dbReference>
<accession>A0A2M8RTF2</accession>
<keyword evidence="11" id="KW-1185">Reference proteome</keyword>
<dbReference type="GO" id="GO:0005886">
    <property type="term" value="C:plasma membrane"/>
    <property type="evidence" value="ECO:0007669"/>
    <property type="project" value="UniProtKB-UniRule"/>
</dbReference>
<keyword evidence="3 9" id="KW-1003">Cell membrane</keyword>
<proteinExistence type="inferred from homology"/>
<evidence type="ECO:0000256" key="2">
    <source>
        <dbReference type="ARBA" id="ARBA00022448"/>
    </source>
</evidence>
<dbReference type="PANTHER" id="PTHR33910:SF1">
    <property type="entry name" value="PROTEIN TRANSLOCASE SUBUNIT SECE"/>
    <property type="match status" value="1"/>
</dbReference>
<dbReference type="HAMAP" id="MF_00422">
    <property type="entry name" value="SecE"/>
    <property type="match status" value="1"/>
</dbReference>
<evidence type="ECO:0000256" key="4">
    <source>
        <dbReference type="ARBA" id="ARBA00022692"/>
    </source>
</evidence>
<keyword evidence="8 9" id="KW-0472">Membrane</keyword>
<evidence type="ECO:0000256" key="8">
    <source>
        <dbReference type="ARBA" id="ARBA00023136"/>
    </source>
</evidence>
<dbReference type="OrthoDB" id="9806365at2"/>
<dbReference type="InterPro" id="IPR005807">
    <property type="entry name" value="SecE_bac"/>
</dbReference>